<dbReference type="Pfam" id="PF20416">
    <property type="entry name" value="UTP20"/>
    <property type="match status" value="1"/>
</dbReference>
<dbReference type="GO" id="GO:0030686">
    <property type="term" value="C:90S preribosome"/>
    <property type="evidence" value="ECO:0007669"/>
    <property type="project" value="TreeGrafter"/>
</dbReference>
<evidence type="ECO:0000313" key="4">
    <source>
        <dbReference type="EMBL" id="OZC06752.1"/>
    </source>
</evidence>
<proteinExistence type="predicted"/>
<dbReference type="InterPro" id="IPR046523">
    <property type="entry name" value="UTP20_dom"/>
</dbReference>
<dbReference type="InterPro" id="IPR011989">
    <property type="entry name" value="ARM-like"/>
</dbReference>
<dbReference type="InterPro" id="IPR011430">
    <property type="entry name" value="UTP20_N"/>
</dbReference>
<evidence type="ECO:0000259" key="1">
    <source>
        <dbReference type="Pfam" id="PF07539"/>
    </source>
</evidence>
<dbReference type="PANTHER" id="PTHR17695:SF11">
    <property type="entry name" value="SMALL SUBUNIT PROCESSOME COMPONENT 20 HOMOLOG"/>
    <property type="match status" value="1"/>
</dbReference>
<gene>
    <name evidence="4" type="ORF">X798_06256</name>
</gene>
<accession>A0A238BND1</accession>
<reference evidence="4 5" key="1">
    <citation type="submission" date="2015-12" db="EMBL/GenBank/DDBJ databases">
        <title>Draft genome of the nematode, Onchocerca flexuosa.</title>
        <authorList>
            <person name="Mitreva M."/>
        </authorList>
    </citation>
    <scope>NUCLEOTIDE SEQUENCE [LARGE SCALE GENOMIC DNA]</scope>
    <source>
        <strain evidence="4">Red Deer</strain>
    </source>
</reference>
<dbReference type="EMBL" id="KZ270065">
    <property type="protein sequence ID" value="OZC06752.1"/>
    <property type="molecule type" value="Genomic_DNA"/>
</dbReference>
<evidence type="ECO:0000313" key="5">
    <source>
        <dbReference type="Proteomes" id="UP000242913"/>
    </source>
</evidence>
<name>A0A238BND1_9BILA</name>
<dbReference type="Proteomes" id="UP000242913">
    <property type="component" value="Unassembled WGS sequence"/>
</dbReference>
<dbReference type="SUPFAM" id="SSF48371">
    <property type="entry name" value="ARM repeat"/>
    <property type="match status" value="1"/>
</dbReference>
<dbReference type="InterPro" id="IPR057525">
    <property type="entry name" value="UTP20_C"/>
</dbReference>
<protein>
    <submittedName>
        <fullName evidence="4">Uncharacterized protein</fullName>
    </submittedName>
</protein>
<dbReference type="OrthoDB" id="360653at2759"/>
<feature type="domain" description="U3 small nucleolar RNA-associated protein 20 C-terminal" evidence="3">
    <location>
        <begin position="1271"/>
        <end position="1547"/>
    </location>
</feature>
<keyword evidence="5" id="KW-1185">Reference proteome</keyword>
<dbReference type="Gene3D" id="1.25.10.10">
    <property type="entry name" value="Leucine-rich Repeat Variant"/>
    <property type="match status" value="2"/>
</dbReference>
<evidence type="ECO:0000259" key="2">
    <source>
        <dbReference type="Pfam" id="PF20416"/>
    </source>
</evidence>
<evidence type="ECO:0000259" key="3">
    <source>
        <dbReference type="Pfam" id="PF23099"/>
    </source>
</evidence>
<feature type="domain" description="U3 small nucleolar RNA-associated protein 20" evidence="2">
    <location>
        <begin position="684"/>
        <end position="901"/>
    </location>
</feature>
<dbReference type="InterPro" id="IPR016024">
    <property type="entry name" value="ARM-type_fold"/>
</dbReference>
<sequence length="1549" mass="177516">MNISFRSISLIAAVLSPVLTNAQSRLLFRICLTAALLSRLAMQDLAMIQPFLVKRLKELRRLACNAFKEVFYVCQNRVFESDEINSFLMYIVVPQCIHHDDGSPKVPYNLLRLFLSWTSTPKLFYLLRLEVPLVSGNAQHSMLSILCSMLSSKSISKLMKEKIIDGVLNLLTLADETVPDPVAEISLTELPKISGLNSGTSMILSELPKLLAYIFDSLPLQDEKHKLNMKHLEVLSRISEFIQDEEMIRRYVSILLTFLESGILRSDDTVQSLLLTVLRMVVATTDAVQFLKNLIHVQSLLKERSHRETLQKIEEAIVMKLKESDKRKAELLSYVASLDAWDKRRIDEPDFDKRHNAYSNFLKALTTTELIDPVLLYLLLHNDYYVIVEVNDISLRSAAIKNFHSVIEYFGRYSMNEREKQNGVDSHILRLVLKGLHNPKEVIRHDFTSILVSTIACFPTHKQLRHLGSLRNTEEIDLDFFENVTHMQIHRRQRAFYKLTQDLQLEKIRIPNGVLLRFVLPLLQPYLVNLSSSTSALSDASLALFTQIMRGAPWKKYFPMLDFYLKRLRKESVNVNHKAIIRVIVAIVDAFHFDVSEEENCEPVIKQRKVNSELEIQTNERSEELVKVGIEEVTAQENASDTLKASASSIHQKVMGYLIPRLKDCATGKDLVSHRKAQSGKYYKEDDDIQRAPVALATVKLLQKMPQKIMDYNLHGIIIKMCSLLMSRSTGVREAAGRTLIEIAKILGPKYVRFVIREMKQTMKKGYQLHVMIFYVHKLLSAVEEQLCAGDLDSCLLDIVDICIMDLFGSAAEEKTVSGITKDVPEAKIQRAYETYRLLGRYISSHCLGSVLVVLKKVVESTPDAKSMRKVSRLLWQYSLGISINEGIEPAVLLIFVYQLLKERIAEVQKETNSSVQLDVLQTKSEKRPESCLVLEKEPNRLFIFILKNIFKIGMIVKVSTRSKMHIFVEFGLSELYLVLKKKVFDVESKDDVARLDPFVDIILQCLKLKYDKIVVNSLRCFLILLKFPLPSLRSVMTQFLNHLFILLADYTTSDATGNIQEYVRKSVEVSQLVFKAVTQIIKDAPSLVLTSKRLQLLLTYVETDIVDNQKQAVAFPLIKAIIIRKLQDSKVIEIIQYLAETAVTSEISHIREQCRQVIALFVSNHPQCKKPSKYIEFFLEQLDYQYEDGRKSAIEMLNIFFEKLTKEINDQYALLAFVKLAARLMNDESTECRQMVVLAIQKLVMSISESKRNDLCLATKDWLESKKEVYICIAVQVLVIFNKLEGEKFGNTLRELLPVLSKIVHAEILYSYAEESIGIIIDNLNLLMREHKNQTTQFGEEGLLDSFLREMGPLARCSKSLTVQLSAARFLGSLFSILNKEYLLSRSDPSPREFMQWTLAQLKTFQLTNELAEQVAKNLVYLFDLVSQSDEDLQWLCHRLSVLCNFELVKLPNETIRRISVFKVTAVIVLKVDPKRAGIVLQSLLPSLYREMQGKSAQNTEILQKIAMEVAETIKGRIGDEEFTNRLAECNRLFVARLEERKRKRKVD</sequence>
<dbReference type="PANTHER" id="PTHR17695">
    <property type="entry name" value="SMALL SUBUNIT PROCESSOME COMPONENT 20 HOMOLOG"/>
    <property type="match status" value="1"/>
</dbReference>
<organism evidence="4 5">
    <name type="scientific">Onchocerca flexuosa</name>
    <dbReference type="NCBI Taxonomy" id="387005"/>
    <lineage>
        <taxon>Eukaryota</taxon>
        <taxon>Metazoa</taxon>
        <taxon>Ecdysozoa</taxon>
        <taxon>Nematoda</taxon>
        <taxon>Chromadorea</taxon>
        <taxon>Rhabditida</taxon>
        <taxon>Spirurina</taxon>
        <taxon>Spiruromorpha</taxon>
        <taxon>Filarioidea</taxon>
        <taxon>Onchocercidae</taxon>
        <taxon>Onchocerca</taxon>
    </lineage>
</organism>
<dbReference type="Pfam" id="PF23099">
    <property type="entry name" value="UTP20_C"/>
    <property type="match status" value="1"/>
</dbReference>
<dbReference type="InterPro" id="IPR052575">
    <property type="entry name" value="SSU_processome_comp_20"/>
</dbReference>
<dbReference type="GO" id="GO:0032040">
    <property type="term" value="C:small-subunit processome"/>
    <property type="evidence" value="ECO:0007669"/>
    <property type="project" value="TreeGrafter"/>
</dbReference>
<feature type="domain" description="U3 small nucleolar RNA-associated protein 20 N-terminal" evidence="1">
    <location>
        <begin position="46"/>
        <end position="438"/>
    </location>
</feature>
<dbReference type="Pfam" id="PF07539">
    <property type="entry name" value="UTP20_N"/>
    <property type="match status" value="1"/>
</dbReference>